<protein>
    <recommendedName>
        <fullName evidence="4">SPOR domain-containing protein</fullName>
    </recommendedName>
</protein>
<feature type="region of interest" description="Disordered" evidence="1">
    <location>
        <begin position="1"/>
        <end position="21"/>
    </location>
</feature>
<evidence type="ECO:0008006" key="4">
    <source>
        <dbReference type="Google" id="ProtNLM"/>
    </source>
</evidence>
<dbReference type="Proteomes" id="UP000694287">
    <property type="component" value="Unassembled WGS sequence"/>
</dbReference>
<comment type="caution">
    <text evidence="2">The sequence shown here is derived from an EMBL/GenBank/DDBJ whole genome shotgun (WGS) entry which is preliminary data.</text>
</comment>
<dbReference type="RefSeq" id="WP_218601833.1">
    <property type="nucleotide sequence ID" value="NZ_JADQDJ010000035.1"/>
</dbReference>
<dbReference type="EMBL" id="JADQDK010000001">
    <property type="protein sequence ID" value="MBW0137050.1"/>
    <property type="molecule type" value="Genomic_DNA"/>
</dbReference>
<organism evidence="2 3">
    <name type="scientific">Pseudonocardia abyssalis</name>
    <dbReference type="NCBI Taxonomy" id="2792008"/>
    <lineage>
        <taxon>Bacteria</taxon>
        <taxon>Bacillati</taxon>
        <taxon>Actinomycetota</taxon>
        <taxon>Actinomycetes</taxon>
        <taxon>Pseudonocardiales</taxon>
        <taxon>Pseudonocardiaceae</taxon>
        <taxon>Pseudonocardia</taxon>
    </lineage>
</organism>
<gene>
    <name evidence="2" type="ORF">I4I81_22695</name>
</gene>
<proteinExistence type="predicted"/>
<evidence type="ECO:0000313" key="3">
    <source>
        <dbReference type="Proteomes" id="UP000694287"/>
    </source>
</evidence>
<feature type="compositionally biased region" description="Basic and acidic residues" evidence="1">
    <location>
        <begin position="9"/>
        <end position="18"/>
    </location>
</feature>
<sequence>MPPVPGDVELEHQQDDLAPHPVVLLRREPDEPRDGEAGVGGLGLADHRLERGAAVPPPHRPVQPLADRAGAAVGRCATRPVRCANAAVKTDSWSGQCSAGRVDEAVTGHPALYPEVASRYTGGNIEGKARKRMMWVGGFDAHRQACAHVAAQGYQGFACRP</sequence>
<name>A0ABS6UXS0_9PSEU</name>
<accession>A0ABS6UXS0</accession>
<evidence type="ECO:0000256" key="1">
    <source>
        <dbReference type="SAM" id="MobiDB-lite"/>
    </source>
</evidence>
<evidence type="ECO:0000313" key="2">
    <source>
        <dbReference type="EMBL" id="MBW0137050.1"/>
    </source>
</evidence>
<reference evidence="2 3" key="1">
    <citation type="submission" date="2020-11" db="EMBL/GenBank/DDBJ databases">
        <title>Pseudonocardia abyssalis sp. nov. and Pseudonocardia oceani sp. nov., description and phylogenomic analysis of two novel actinomycetes isolated from the deep Southern Ocean.</title>
        <authorList>
            <person name="Parra J."/>
        </authorList>
    </citation>
    <scope>NUCLEOTIDE SEQUENCE [LARGE SCALE GENOMIC DNA]</scope>
    <source>
        <strain evidence="2 3">KRD-168</strain>
    </source>
</reference>
<keyword evidence="3" id="KW-1185">Reference proteome</keyword>